<dbReference type="Proteomes" id="UP000606786">
    <property type="component" value="Unassembled WGS sequence"/>
</dbReference>
<comment type="caution">
    <text evidence="1">The sequence shown here is derived from an EMBL/GenBank/DDBJ whole genome shotgun (WGS) entry which is preliminary data.</text>
</comment>
<keyword evidence="2" id="KW-1185">Reference proteome</keyword>
<evidence type="ECO:0000313" key="1">
    <source>
        <dbReference type="EMBL" id="CAD7001420.1"/>
    </source>
</evidence>
<sequence>MSAIPKASGDTTDAIKVVIDGVEQHIREIRVLGRPVDFWDEGKWKCNQSISRNAATKSMRVL</sequence>
<organism evidence="1 2">
    <name type="scientific">Ceratitis capitata</name>
    <name type="common">Mediterranean fruit fly</name>
    <name type="synonym">Tephritis capitata</name>
    <dbReference type="NCBI Taxonomy" id="7213"/>
    <lineage>
        <taxon>Eukaryota</taxon>
        <taxon>Metazoa</taxon>
        <taxon>Ecdysozoa</taxon>
        <taxon>Arthropoda</taxon>
        <taxon>Hexapoda</taxon>
        <taxon>Insecta</taxon>
        <taxon>Pterygota</taxon>
        <taxon>Neoptera</taxon>
        <taxon>Endopterygota</taxon>
        <taxon>Diptera</taxon>
        <taxon>Brachycera</taxon>
        <taxon>Muscomorpha</taxon>
        <taxon>Tephritoidea</taxon>
        <taxon>Tephritidae</taxon>
        <taxon>Ceratitis</taxon>
        <taxon>Ceratitis</taxon>
    </lineage>
</organism>
<name>A0A811UR67_CERCA</name>
<reference evidence="1" key="1">
    <citation type="submission" date="2020-11" db="EMBL/GenBank/DDBJ databases">
        <authorList>
            <person name="Whitehead M."/>
        </authorList>
    </citation>
    <scope>NUCLEOTIDE SEQUENCE</scope>
    <source>
        <strain evidence="1">EGII</strain>
    </source>
</reference>
<dbReference type="EMBL" id="CAJHJT010000023">
    <property type="protein sequence ID" value="CAD7001420.1"/>
    <property type="molecule type" value="Genomic_DNA"/>
</dbReference>
<accession>A0A811UR67</accession>
<proteinExistence type="predicted"/>
<protein>
    <submittedName>
        <fullName evidence="1">(Mediterranean fruit fly) hypothetical protein</fullName>
    </submittedName>
</protein>
<feature type="non-terminal residue" evidence="1">
    <location>
        <position position="62"/>
    </location>
</feature>
<gene>
    <name evidence="1" type="ORF">CCAP1982_LOCUS9917</name>
</gene>
<dbReference type="AlphaFoldDB" id="A0A811UR67"/>
<evidence type="ECO:0000313" key="2">
    <source>
        <dbReference type="Proteomes" id="UP000606786"/>
    </source>
</evidence>